<comment type="similarity">
    <text evidence="2 6">Belongs to the glycosyl hydrolase 42 family.</text>
</comment>
<dbReference type="PIRSF" id="PIRSF001084">
    <property type="entry name" value="B-galactosidase"/>
    <property type="match status" value="1"/>
</dbReference>
<dbReference type="EMBL" id="NBWZ01000001">
    <property type="protein sequence ID" value="RFA08223.1"/>
    <property type="molecule type" value="Genomic_DNA"/>
</dbReference>
<dbReference type="SUPFAM" id="SSF51445">
    <property type="entry name" value="(Trans)glycosidases"/>
    <property type="match status" value="1"/>
</dbReference>
<dbReference type="InterPro" id="IPR013780">
    <property type="entry name" value="Glyco_hydro_b"/>
</dbReference>
<evidence type="ECO:0000256" key="7">
    <source>
        <dbReference type="PIRSR" id="PIRSR001084-1"/>
    </source>
</evidence>
<dbReference type="Pfam" id="PF02449">
    <property type="entry name" value="Glyco_hydro_42"/>
    <property type="match status" value="1"/>
</dbReference>
<dbReference type="Pfam" id="PF08533">
    <property type="entry name" value="Glyco_hydro_42C"/>
    <property type="match status" value="1"/>
</dbReference>
<evidence type="ECO:0000256" key="3">
    <source>
        <dbReference type="ARBA" id="ARBA00012756"/>
    </source>
</evidence>
<dbReference type="EC" id="3.2.1.23" evidence="3 6"/>
<dbReference type="CDD" id="cd03143">
    <property type="entry name" value="A4_beta-galactosidase_middle_domain"/>
    <property type="match status" value="1"/>
</dbReference>
<feature type="region of interest" description="Disordered" evidence="9">
    <location>
        <begin position="659"/>
        <end position="687"/>
    </location>
</feature>
<keyword evidence="5 6" id="KW-0326">Glycosidase</keyword>
<dbReference type="PANTHER" id="PTHR36447:SF1">
    <property type="entry name" value="BETA-GALACTOSIDASE GANA"/>
    <property type="match status" value="1"/>
</dbReference>
<dbReference type="InterPro" id="IPR029062">
    <property type="entry name" value="Class_I_gatase-like"/>
</dbReference>
<dbReference type="InterPro" id="IPR017853">
    <property type="entry name" value="GH"/>
</dbReference>
<dbReference type="Proteomes" id="UP000256486">
    <property type="component" value="Unassembled WGS sequence"/>
</dbReference>
<dbReference type="PANTHER" id="PTHR36447">
    <property type="entry name" value="BETA-GALACTOSIDASE GANA"/>
    <property type="match status" value="1"/>
</dbReference>
<keyword evidence="4 6" id="KW-0378">Hydrolase</keyword>
<dbReference type="GO" id="GO:0009341">
    <property type="term" value="C:beta-galactosidase complex"/>
    <property type="evidence" value="ECO:0007669"/>
    <property type="project" value="InterPro"/>
</dbReference>
<feature type="active site" description="Nucleophile" evidence="7">
    <location>
        <position position="300"/>
    </location>
</feature>
<dbReference type="InterPro" id="IPR013739">
    <property type="entry name" value="Beta_galactosidase_C"/>
</dbReference>
<gene>
    <name evidence="13" type="ORF">B7R54_02535</name>
</gene>
<evidence type="ECO:0000256" key="4">
    <source>
        <dbReference type="ARBA" id="ARBA00022801"/>
    </source>
</evidence>
<evidence type="ECO:0000256" key="5">
    <source>
        <dbReference type="ARBA" id="ARBA00023295"/>
    </source>
</evidence>
<dbReference type="InterPro" id="IPR013738">
    <property type="entry name" value="Beta_galactosidase_Trimer"/>
</dbReference>
<dbReference type="InterPro" id="IPR003476">
    <property type="entry name" value="Glyco_hydro_42"/>
</dbReference>
<name>A0A3E0VF97_9MICO</name>
<organism evidence="13 14">
    <name type="scientific">Subtercola boreus</name>
    <dbReference type="NCBI Taxonomy" id="120213"/>
    <lineage>
        <taxon>Bacteria</taxon>
        <taxon>Bacillati</taxon>
        <taxon>Actinomycetota</taxon>
        <taxon>Actinomycetes</taxon>
        <taxon>Micrococcales</taxon>
        <taxon>Microbacteriaceae</taxon>
        <taxon>Subtercola</taxon>
    </lineage>
</organism>
<feature type="domain" description="Beta-galactosidase C-terminal" evidence="12">
    <location>
        <begin position="607"/>
        <end position="656"/>
    </location>
</feature>
<dbReference type="Gene3D" id="3.40.50.880">
    <property type="match status" value="1"/>
</dbReference>
<feature type="active site" description="Proton donor" evidence="7">
    <location>
        <position position="144"/>
    </location>
</feature>
<evidence type="ECO:0000256" key="2">
    <source>
        <dbReference type="ARBA" id="ARBA00005940"/>
    </source>
</evidence>
<dbReference type="RefSeq" id="WP_116413637.1">
    <property type="nucleotide sequence ID" value="NZ_NBWZ01000001.1"/>
</dbReference>
<feature type="binding site" evidence="8">
    <location>
        <position position="143"/>
    </location>
    <ligand>
        <name>substrate</name>
    </ligand>
</feature>
<evidence type="ECO:0000259" key="10">
    <source>
        <dbReference type="Pfam" id="PF02449"/>
    </source>
</evidence>
<dbReference type="GO" id="GO:0004565">
    <property type="term" value="F:beta-galactosidase activity"/>
    <property type="evidence" value="ECO:0007669"/>
    <property type="project" value="UniProtKB-EC"/>
</dbReference>
<proteinExistence type="inferred from homology"/>
<protein>
    <recommendedName>
        <fullName evidence="3 6">Beta-galactosidase</fullName>
        <shortName evidence="6">Beta-gal</shortName>
        <ecNumber evidence="3 6">3.2.1.23</ecNumber>
    </recommendedName>
</protein>
<comment type="catalytic activity">
    <reaction evidence="1 6">
        <text>Hydrolysis of terminal non-reducing beta-D-galactose residues in beta-D-galactosides.</text>
        <dbReference type="EC" id="3.2.1.23"/>
    </reaction>
</comment>
<evidence type="ECO:0000256" key="1">
    <source>
        <dbReference type="ARBA" id="ARBA00001412"/>
    </source>
</evidence>
<evidence type="ECO:0000313" key="13">
    <source>
        <dbReference type="EMBL" id="RFA08223.1"/>
    </source>
</evidence>
<accession>A0A3E0VF97</accession>
<evidence type="ECO:0000259" key="12">
    <source>
        <dbReference type="Pfam" id="PF08533"/>
    </source>
</evidence>
<reference evidence="13 14" key="1">
    <citation type="submission" date="2017-04" db="EMBL/GenBank/DDBJ databases">
        <title>Comparative genome analysis of Subtercola boreus.</title>
        <authorList>
            <person name="Cho Y.-J."/>
            <person name="Cho A."/>
            <person name="Kim O.-S."/>
            <person name="Lee J.-I."/>
        </authorList>
    </citation>
    <scope>NUCLEOTIDE SEQUENCE [LARGE SCALE GENOMIC DNA]</scope>
    <source>
        <strain evidence="13 14">K300</strain>
    </source>
</reference>
<dbReference type="AlphaFoldDB" id="A0A3E0VF97"/>
<dbReference type="Gene3D" id="3.20.20.80">
    <property type="entry name" value="Glycosidases"/>
    <property type="match status" value="1"/>
</dbReference>
<evidence type="ECO:0000256" key="6">
    <source>
        <dbReference type="PIRNR" id="PIRNR001084"/>
    </source>
</evidence>
<sequence>MTLRYGGDYNPEQWPEEIWAEDVRLMQEAGVNFVTVGVFSWSLLEPSDGVFEFGWLDRVLDLLHSAGIRVDLATATASPPPWLTTAHPEMLPQDERGIVHWPGSRQQYSPTSPAYRRYAARLVRRMAERYGSHPALSMWHINNEYGCHTNLDYSDDAAIAFRGWLRDRYGDVETLNRAWGTTFWSQRYSSFDEILPPRIAPNFRNPSQLLDFQRFSSDALLECFLMEKAILREFTPDIPITTNFIGAFKPVDYWSWAPHIDVISDDNYYDPLDPRSPMKAALTRDLMRSLGGGRPWLLMEQATSHVQWRTTNARKPTGQMQALSLQAVARGADGINFFQWRQSAAGAEKFHTAMLPHAGTDSRIWRSVVELGRQLAALAPVEGSGEKAQVAIVLDWPSWWASEAGALPQTLSYIDAVESWYEALYDANVPVDFVHAAADLTGYSVVFAPQLYLLPDTAAQSLDSFVRQGGALVLTYFSAIADENDHAHLGGYLGGLRTALGLRIEEFAPLALDPSSLGSVVAVTSERLGDFSGTLWSELVTADTAEVVARFAGGDLDRLPAVTTNHHGRGTAWYVGTQPDRAAVARIVGTILGDAGVALPFPDAGAGIEAVRRGGILFVINHGPEAALLDRSGLDLLTGERSEGFTLPQYGVVALRETPSHEHPEPHAPGVGKPSHFETRKAESEVH</sequence>
<feature type="binding site" evidence="8">
    <location>
        <position position="308"/>
    </location>
    <ligand>
        <name>substrate</name>
    </ligand>
</feature>
<feature type="domain" description="Glycoside hydrolase family 42 N-terminal" evidence="10">
    <location>
        <begin position="8"/>
        <end position="377"/>
    </location>
</feature>
<dbReference type="Gene3D" id="2.60.40.1180">
    <property type="entry name" value="Golgi alpha-mannosidase II"/>
    <property type="match status" value="1"/>
</dbReference>
<evidence type="ECO:0000256" key="9">
    <source>
        <dbReference type="SAM" id="MobiDB-lite"/>
    </source>
</evidence>
<evidence type="ECO:0000256" key="8">
    <source>
        <dbReference type="PIRSR" id="PIRSR001084-2"/>
    </source>
</evidence>
<dbReference type="InterPro" id="IPR013529">
    <property type="entry name" value="Glyco_hydro_42_N"/>
</dbReference>
<feature type="domain" description="Beta-galactosidase trimerisation" evidence="11">
    <location>
        <begin position="388"/>
        <end position="597"/>
    </location>
</feature>
<dbReference type="GO" id="GO:0006012">
    <property type="term" value="P:galactose metabolic process"/>
    <property type="evidence" value="ECO:0007669"/>
    <property type="project" value="InterPro"/>
</dbReference>
<evidence type="ECO:0000259" key="11">
    <source>
        <dbReference type="Pfam" id="PF08532"/>
    </source>
</evidence>
<feature type="compositionally biased region" description="Basic and acidic residues" evidence="9">
    <location>
        <begin position="675"/>
        <end position="687"/>
    </location>
</feature>
<dbReference type="SUPFAM" id="SSF52317">
    <property type="entry name" value="Class I glutamine amidotransferase-like"/>
    <property type="match status" value="1"/>
</dbReference>
<keyword evidence="14" id="KW-1185">Reference proteome</keyword>
<feature type="binding site" evidence="8">
    <location>
        <position position="105"/>
    </location>
    <ligand>
        <name>substrate</name>
    </ligand>
</feature>
<comment type="caution">
    <text evidence="13">The sequence shown here is derived from an EMBL/GenBank/DDBJ whole genome shotgun (WGS) entry which is preliminary data.</text>
</comment>
<evidence type="ECO:0000313" key="14">
    <source>
        <dbReference type="Proteomes" id="UP000256486"/>
    </source>
</evidence>
<dbReference type="Pfam" id="PF08532">
    <property type="entry name" value="Glyco_hydro_42M"/>
    <property type="match status" value="1"/>
</dbReference>
<dbReference type="OrthoDB" id="9800974at2"/>